<evidence type="ECO:0000256" key="2">
    <source>
        <dbReference type="SAM" id="MobiDB-lite"/>
    </source>
</evidence>
<sequence length="123" mass="13368">MKKEAHHPHALPEHVAELPVAEGQTGEGQPPEHWTVDGIEDSPQGPLARLERGDGMTFDLPLRMLPEGLREGDLLGVHDGPDGVTVRLLLAETMERHETAQAQLDALNSAESEVQDEDGEITV</sequence>
<protein>
    <recommendedName>
        <fullName evidence="5">DUF3006 domain-containing protein</fullName>
    </recommendedName>
</protein>
<dbReference type="AlphaFoldDB" id="A0A7W8JW79"/>
<gene>
    <name evidence="3" type="ORF">HNQ08_003372</name>
</gene>
<evidence type="ECO:0000313" key="4">
    <source>
        <dbReference type="Proteomes" id="UP000552709"/>
    </source>
</evidence>
<feature type="region of interest" description="Disordered" evidence="2">
    <location>
        <begin position="1"/>
        <end position="48"/>
    </location>
</feature>
<dbReference type="Proteomes" id="UP000552709">
    <property type="component" value="Unassembled WGS sequence"/>
</dbReference>
<dbReference type="EMBL" id="JACHFL010000009">
    <property type="protein sequence ID" value="MBB5364264.1"/>
    <property type="molecule type" value="Genomic_DNA"/>
</dbReference>
<keyword evidence="1" id="KW-0175">Coiled coil</keyword>
<feature type="coiled-coil region" evidence="1">
    <location>
        <begin position="90"/>
        <end position="117"/>
    </location>
</feature>
<accession>A0A7W8JW79</accession>
<evidence type="ECO:0008006" key="5">
    <source>
        <dbReference type="Google" id="ProtNLM"/>
    </source>
</evidence>
<comment type="caution">
    <text evidence="3">The sequence shown here is derived from an EMBL/GenBank/DDBJ whole genome shotgun (WGS) entry which is preliminary data.</text>
</comment>
<keyword evidence="4" id="KW-1185">Reference proteome</keyword>
<reference evidence="3 4" key="1">
    <citation type="submission" date="2020-08" db="EMBL/GenBank/DDBJ databases">
        <title>Genomic Encyclopedia of Type Strains, Phase IV (KMG-IV): sequencing the most valuable type-strain genomes for metagenomic binning, comparative biology and taxonomic classification.</title>
        <authorList>
            <person name="Goeker M."/>
        </authorList>
    </citation>
    <scope>NUCLEOTIDE SEQUENCE [LARGE SCALE GENOMIC DNA]</scope>
    <source>
        <strain evidence="3 4">DSM 27939</strain>
    </source>
</reference>
<dbReference type="RefSeq" id="WP_229790150.1">
    <property type="nucleotide sequence ID" value="NZ_JACHFL010000009.1"/>
</dbReference>
<evidence type="ECO:0000256" key="1">
    <source>
        <dbReference type="SAM" id="Coils"/>
    </source>
</evidence>
<dbReference type="Pfam" id="PF11213">
    <property type="entry name" value="DUF3006"/>
    <property type="match status" value="1"/>
</dbReference>
<evidence type="ECO:0000313" key="3">
    <source>
        <dbReference type="EMBL" id="MBB5364264.1"/>
    </source>
</evidence>
<name>A0A7W8JW79_9DEIO</name>
<dbReference type="InterPro" id="IPR021377">
    <property type="entry name" value="DUF3006"/>
</dbReference>
<organism evidence="3 4">
    <name type="scientific">Deinococcus humi</name>
    <dbReference type="NCBI Taxonomy" id="662880"/>
    <lineage>
        <taxon>Bacteria</taxon>
        <taxon>Thermotogati</taxon>
        <taxon>Deinococcota</taxon>
        <taxon>Deinococci</taxon>
        <taxon>Deinococcales</taxon>
        <taxon>Deinococcaceae</taxon>
        <taxon>Deinococcus</taxon>
    </lineage>
</organism>
<proteinExistence type="predicted"/>